<dbReference type="Pfam" id="PF02617">
    <property type="entry name" value="ClpS"/>
    <property type="match status" value="1"/>
</dbReference>
<dbReference type="PANTHER" id="PTHR33473:SF19">
    <property type="entry name" value="ATP-DEPENDENT CLP PROTEASE ADAPTER PROTEIN CLPS"/>
    <property type="match status" value="1"/>
</dbReference>
<accession>A0A3B0VB25</accession>
<evidence type="ECO:0000259" key="1">
    <source>
        <dbReference type="Pfam" id="PF02617"/>
    </source>
</evidence>
<keyword evidence="2" id="KW-0645">Protease</keyword>
<dbReference type="GO" id="GO:0006508">
    <property type="term" value="P:proteolysis"/>
    <property type="evidence" value="ECO:0007669"/>
    <property type="project" value="UniProtKB-KW"/>
</dbReference>
<dbReference type="InterPro" id="IPR003769">
    <property type="entry name" value="ClpS_core"/>
</dbReference>
<dbReference type="EMBL" id="UOEW01000185">
    <property type="protein sequence ID" value="VAW37930.1"/>
    <property type="molecule type" value="Genomic_DNA"/>
</dbReference>
<dbReference type="SUPFAM" id="SSF54736">
    <property type="entry name" value="ClpS-like"/>
    <property type="match status" value="1"/>
</dbReference>
<dbReference type="GO" id="GO:0030163">
    <property type="term" value="P:protein catabolic process"/>
    <property type="evidence" value="ECO:0007669"/>
    <property type="project" value="InterPro"/>
</dbReference>
<name>A0A3B0VB25_9ZZZZ</name>
<keyword evidence="2" id="KW-0378">Hydrolase</keyword>
<dbReference type="NCBIfam" id="NF000672">
    <property type="entry name" value="PRK00033.1-5"/>
    <property type="match status" value="1"/>
</dbReference>
<dbReference type="FunFam" id="3.30.1390.10:FF:000002">
    <property type="entry name" value="ATP-dependent Clp protease adapter protein ClpS"/>
    <property type="match status" value="1"/>
</dbReference>
<proteinExistence type="inferred from homology"/>
<dbReference type="AlphaFoldDB" id="A0A3B0VB25"/>
<reference evidence="2" key="1">
    <citation type="submission" date="2018-06" db="EMBL/GenBank/DDBJ databases">
        <authorList>
            <person name="Zhirakovskaya E."/>
        </authorList>
    </citation>
    <scope>NUCLEOTIDE SEQUENCE</scope>
</reference>
<feature type="domain" description="Adaptor protein ClpS core" evidence="1">
    <location>
        <begin position="23"/>
        <end position="101"/>
    </location>
</feature>
<organism evidence="2">
    <name type="scientific">hydrothermal vent metagenome</name>
    <dbReference type="NCBI Taxonomy" id="652676"/>
    <lineage>
        <taxon>unclassified sequences</taxon>
        <taxon>metagenomes</taxon>
        <taxon>ecological metagenomes</taxon>
    </lineage>
</organism>
<dbReference type="HAMAP" id="MF_00302">
    <property type="entry name" value="ClpS"/>
    <property type="match status" value="1"/>
</dbReference>
<dbReference type="Gene3D" id="3.30.1390.10">
    <property type="match status" value="1"/>
</dbReference>
<dbReference type="InterPro" id="IPR014719">
    <property type="entry name" value="Ribosomal_bL12_C/ClpS-like"/>
</dbReference>
<dbReference type="InterPro" id="IPR022935">
    <property type="entry name" value="ClpS"/>
</dbReference>
<dbReference type="GO" id="GO:0008233">
    <property type="term" value="F:peptidase activity"/>
    <property type="evidence" value="ECO:0007669"/>
    <property type="project" value="UniProtKB-KW"/>
</dbReference>
<protein>
    <submittedName>
        <fullName evidence="2">ATP-dependent Clp protease adaptor protein ClpS</fullName>
    </submittedName>
</protein>
<evidence type="ECO:0000313" key="2">
    <source>
        <dbReference type="EMBL" id="VAW37930.1"/>
    </source>
</evidence>
<dbReference type="PANTHER" id="PTHR33473">
    <property type="entry name" value="ATP-DEPENDENT CLP PROTEASE ADAPTER PROTEIN CLPS1, CHLOROPLASTIC"/>
    <property type="match status" value="1"/>
</dbReference>
<sequence length="106" mass="12310">MSDKDLSWDNQTLVFQETQDQLKEPSMYKVLIINDDFTPMDFVIEVLVRFFRMGEEQATQVMLHVHTRGKGLCGIFTHEIAETKMLLVNQYAKDSTHPLLCVMESI</sequence>
<gene>
    <name evidence="2" type="ORF">MNBD_GAMMA01-2329</name>
</gene>